<gene>
    <name evidence="4" type="ORF">FKZ61_11695</name>
</gene>
<feature type="compositionally biased region" description="Pro residues" evidence="1">
    <location>
        <begin position="81"/>
        <end position="91"/>
    </location>
</feature>
<dbReference type="InParanoid" id="A0A540VFH0"/>
<evidence type="ECO:0000259" key="3">
    <source>
        <dbReference type="Pfam" id="PF24135"/>
    </source>
</evidence>
<evidence type="ECO:0000256" key="1">
    <source>
        <dbReference type="SAM" id="MobiDB-lite"/>
    </source>
</evidence>
<dbReference type="AlphaFoldDB" id="A0A540VFH0"/>
<feature type="chain" id="PRO_5021896786" description="DUF7402 domain-containing protein" evidence="2">
    <location>
        <begin position="29"/>
        <end position="843"/>
    </location>
</feature>
<dbReference type="SUPFAM" id="SSF49785">
    <property type="entry name" value="Galactose-binding domain-like"/>
    <property type="match status" value="1"/>
</dbReference>
<accession>A0A540VFH0</accession>
<dbReference type="InterPro" id="IPR011659">
    <property type="entry name" value="WD40"/>
</dbReference>
<dbReference type="Pfam" id="PF07676">
    <property type="entry name" value="PD40"/>
    <property type="match status" value="1"/>
</dbReference>
<dbReference type="InterPro" id="IPR008979">
    <property type="entry name" value="Galactose-bd-like_sf"/>
</dbReference>
<evidence type="ECO:0000313" key="5">
    <source>
        <dbReference type="Proteomes" id="UP000317371"/>
    </source>
</evidence>
<dbReference type="EMBL" id="VIGC01000013">
    <property type="protein sequence ID" value="TQE95499.1"/>
    <property type="molecule type" value="Genomic_DNA"/>
</dbReference>
<dbReference type="InterPro" id="IPR011042">
    <property type="entry name" value="6-blade_b-propeller_TolB-like"/>
</dbReference>
<organism evidence="4 5">
    <name type="scientific">Litorilinea aerophila</name>
    <dbReference type="NCBI Taxonomy" id="1204385"/>
    <lineage>
        <taxon>Bacteria</taxon>
        <taxon>Bacillati</taxon>
        <taxon>Chloroflexota</taxon>
        <taxon>Caldilineae</taxon>
        <taxon>Caldilineales</taxon>
        <taxon>Caldilineaceae</taxon>
        <taxon>Litorilinea</taxon>
    </lineage>
</organism>
<dbReference type="Gene3D" id="2.120.10.30">
    <property type="entry name" value="TolB, C-terminal domain"/>
    <property type="match status" value="1"/>
</dbReference>
<feature type="domain" description="DUF7402" evidence="3">
    <location>
        <begin position="694"/>
        <end position="835"/>
    </location>
</feature>
<dbReference type="RefSeq" id="WP_141610318.1">
    <property type="nucleotide sequence ID" value="NZ_VIGC02000013.1"/>
</dbReference>
<feature type="compositionally biased region" description="Pro residues" evidence="1">
    <location>
        <begin position="58"/>
        <end position="72"/>
    </location>
</feature>
<evidence type="ECO:0000313" key="4">
    <source>
        <dbReference type="EMBL" id="TQE95499.1"/>
    </source>
</evidence>
<proteinExistence type="predicted"/>
<dbReference type="Proteomes" id="UP000317371">
    <property type="component" value="Unassembled WGS sequence"/>
</dbReference>
<dbReference type="SUPFAM" id="SSF82171">
    <property type="entry name" value="DPP6 N-terminal domain-like"/>
    <property type="match status" value="1"/>
</dbReference>
<dbReference type="InterPro" id="IPR055826">
    <property type="entry name" value="DUF7402"/>
</dbReference>
<dbReference type="Gene3D" id="2.60.120.260">
    <property type="entry name" value="Galactose-binding domain-like"/>
    <property type="match status" value="1"/>
</dbReference>
<evidence type="ECO:0000256" key="2">
    <source>
        <dbReference type="SAM" id="SignalP"/>
    </source>
</evidence>
<feature type="region of interest" description="Disordered" evidence="1">
    <location>
        <begin position="46"/>
        <end position="94"/>
    </location>
</feature>
<reference evidence="4 5" key="1">
    <citation type="submission" date="2019-06" db="EMBL/GenBank/DDBJ databases">
        <title>Genome sequence of Litorilinea aerophila BAA-2444.</title>
        <authorList>
            <person name="Maclea K.S."/>
            <person name="Maurais E.G."/>
            <person name="Iannazzi L.C."/>
        </authorList>
    </citation>
    <scope>NUCLEOTIDE SEQUENCE [LARGE SCALE GENOMIC DNA]</scope>
    <source>
        <strain evidence="4 5">ATCC BAA-2444</strain>
    </source>
</reference>
<feature type="signal peptide" evidence="2">
    <location>
        <begin position="1"/>
        <end position="28"/>
    </location>
</feature>
<name>A0A540VFH0_9CHLR</name>
<dbReference type="OrthoDB" id="108903at2"/>
<keyword evidence="5" id="KW-1185">Reference proteome</keyword>
<protein>
    <recommendedName>
        <fullName evidence="3">DUF7402 domain-containing protein</fullName>
    </recommendedName>
</protein>
<sequence length="843" mass="90970">MHIRKRPVVATLLTWSLLSLLLAGQRTGFTPARVLAQGHEGSQIYLPLVRGGNTPNATPTPPPNPTIPPPTATPVSTPSASPTPTPTPPPNGEVQDPIVFVSRQIPERGSIYWDEARGMPGVGAFSRFQVAAPGKLLVLEPDGSLRTLVDGANPTAASLYLIDVNAPDVSYDGRQIVFAGLPAGNYDPNSTRDQNAWRIYVINADGSGLRPVTTSDLDYSQLDMSRLGQAQNAFRAQGYDDTDPAWLPDGRIVFASTRWPSFGQYSGVRTTNLYVVNADGSGLHRITAERNGADRPLVDPLTGKIVYARWWRNHRSATDSLATITGPDGYIQHNGLTTNPADTSGRPAHLTRNSWQLATINPDGTELAMWAGHYRDGDIIHAYGGAFTADGELIANYFPMVNMTEAAGFGGLRRYRRGPGLYEPLIGVTYLSLDYVHPSNPTSYGIFNGTYASEPAVLPDGRIVFSWAQDIRQDYGLYVMDADGRNPRLLYDNPGTTELRARILRPRPLPPIIPDRVSDVPGPLPPPAEGPYDQDGTFIFDALNVYFNAPVDVPIVNAPAVGSAATIRFFLDHQRTSTGSFPNLDWPILLQELPVNPDGSVRNPNAPANVPLFEQLRSADGKVPLTFGPAPGGGGGGPLQIPTAVGGPLRIDGAAHVAGMNFGRNGDVQRCVGCHAGHSMIPVPASDEEARWTNLAPGAEIRVSSTRSAAENSGLVDRRVMNDSIRRYWSSAPGQWQGQWVELVFPVPVTVRTVRLYNPRQEADSNLVVHQATVRLYSDAAATQEVASQTTGELSVQGTDVPFQDVRARVVRVEIDQVSGRFLGDRVASLAEIEVIARGEAGP</sequence>
<keyword evidence="2" id="KW-0732">Signal</keyword>
<comment type="caution">
    <text evidence="4">The sequence shown here is derived from an EMBL/GenBank/DDBJ whole genome shotgun (WGS) entry which is preliminary data.</text>
</comment>
<dbReference type="Pfam" id="PF24135">
    <property type="entry name" value="DUF7402"/>
    <property type="match status" value="1"/>
</dbReference>